<name>A0A7W9YB26_9HYPH</name>
<dbReference type="Proteomes" id="UP000547879">
    <property type="component" value="Unassembled WGS sequence"/>
</dbReference>
<reference evidence="1 2" key="1">
    <citation type="submission" date="2020-08" db="EMBL/GenBank/DDBJ databases">
        <title>Genomic Encyclopedia of Type Strains, Phase IV (KMG-IV): sequencing the most valuable type-strain genomes for metagenomic binning, comparative biology and taxonomic classification.</title>
        <authorList>
            <person name="Goeker M."/>
        </authorList>
    </citation>
    <scope>NUCLEOTIDE SEQUENCE [LARGE SCALE GENOMIC DNA]</scope>
    <source>
        <strain evidence="1 2">DSM 100734</strain>
    </source>
</reference>
<dbReference type="AlphaFoldDB" id="A0A7W9YB26"/>
<dbReference type="Gene3D" id="3.40.50.720">
    <property type="entry name" value="NAD(P)-binding Rossmann-like Domain"/>
    <property type="match status" value="1"/>
</dbReference>
<protein>
    <submittedName>
        <fullName evidence="1">NAD(P)-dependent dehydrogenase (Short-subunit alcohol dehydrogenase family)</fullName>
    </submittedName>
</protein>
<dbReference type="InterPro" id="IPR036291">
    <property type="entry name" value="NAD(P)-bd_dom_sf"/>
</dbReference>
<keyword evidence="2" id="KW-1185">Reference proteome</keyword>
<evidence type="ECO:0000313" key="1">
    <source>
        <dbReference type="EMBL" id="MBB6165317.1"/>
    </source>
</evidence>
<dbReference type="InterPro" id="IPR002347">
    <property type="entry name" value="SDR_fam"/>
</dbReference>
<dbReference type="CDD" id="cd05233">
    <property type="entry name" value="SDR_c"/>
    <property type="match status" value="1"/>
</dbReference>
<accession>A0A7W9YB26</accession>
<dbReference type="EMBL" id="JACHEG010000008">
    <property type="protein sequence ID" value="MBB6165317.1"/>
    <property type="molecule type" value="Genomic_DNA"/>
</dbReference>
<comment type="caution">
    <text evidence="1">The sequence shown here is derived from an EMBL/GenBank/DDBJ whole genome shotgun (WGS) entry which is preliminary data.</text>
</comment>
<proteinExistence type="predicted"/>
<dbReference type="SUPFAM" id="SSF51735">
    <property type="entry name" value="NAD(P)-binding Rossmann-fold domains"/>
    <property type="match status" value="1"/>
</dbReference>
<sequence>MAIDLTDRDAVRMIIEGMRPDIVVHAALRWPAEMAFEKLTEADIDMALEVNLSATLHLTRVVLPVMKQRRQGAFFVISPGSGEGGPLIERTVTGASQTFARALQDEVAGEGVVVEHFFAGEPPFTSVVASIHNKLKTDRLMPVGHTQNHRGTHNAT</sequence>
<organism evidence="1 2">
    <name type="scientific">Rhizobium wenxiniae</name>
    <dbReference type="NCBI Taxonomy" id="1737357"/>
    <lineage>
        <taxon>Bacteria</taxon>
        <taxon>Pseudomonadati</taxon>
        <taxon>Pseudomonadota</taxon>
        <taxon>Alphaproteobacteria</taxon>
        <taxon>Hyphomicrobiales</taxon>
        <taxon>Rhizobiaceae</taxon>
        <taxon>Rhizobium/Agrobacterium group</taxon>
        <taxon>Rhizobium</taxon>
    </lineage>
</organism>
<evidence type="ECO:0000313" key="2">
    <source>
        <dbReference type="Proteomes" id="UP000547879"/>
    </source>
</evidence>
<gene>
    <name evidence="1" type="ORF">HNQ72_005163</name>
</gene>
<dbReference type="Pfam" id="PF00106">
    <property type="entry name" value="adh_short"/>
    <property type="match status" value="1"/>
</dbReference>